<dbReference type="GeneID" id="87834365"/>
<accession>A0AAN6UDN7</accession>
<dbReference type="Proteomes" id="UP001302602">
    <property type="component" value="Unassembled WGS sequence"/>
</dbReference>
<protein>
    <submittedName>
        <fullName evidence="2">Uncharacterized protein</fullName>
    </submittedName>
</protein>
<dbReference type="EMBL" id="MU853223">
    <property type="protein sequence ID" value="KAK4129691.1"/>
    <property type="molecule type" value="Genomic_DNA"/>
</dbReference>
<feature type="compositionally biased region" description="Low complexity" evidence="1">
    <location>
        <begin position="16"/>
        <end position="30"/>
    </location>
</feature>
<evidence type="ECO:0000256" key="1">
    <source>
        <dbReference type="SAM" id="MobiDB-lite"/>
    </source>
</evidence>
<evidence type="ECO:0000313" key="2">
    <source>
        <dbReference type="EMBL" id="KAK4129691.1"/>
    </source>
</evidence>
<feature type="compositionally biased region" description="Basic and acidic residues" evidence="1">
    <location>
        <begin position="76"/>
        <end position="90"/>
    </location>
</feature>
<feature type="region of interest" description="Disordered" evidence="1">
    <location>
        <begin position="70"/>
        <end position="98"/>
    </location>
</feature>
<name>A0AAN6UDN7_9PEZI</name>
<feature type="region of interest" description="Disordered" evidence="1">
    <location>
        <begin position="15"/>
        <end position="47"/>
    </location>
</feature>
<dbReference type="AlphaFoldDB" id="A0AAN6UDN7"/>
<reference evidence="2" key="2">
    <citation type="submission" date="2023-05" db="EMBL/GenBank/DDBJ databases">
        <authorList>
            <consortium name="Lawrence Berkeley National Laboratory"/>
            <person name="Steindorff A."/>
            <person name="Hensen N."/>
            <person name="Bonometti L."/>
            <person name="Westerberg I."/>
            <person name="Brannstrom I.O."/>
            <person name="Guillou S."/>
            <person name="Cros-Aarteil S."/>
            <person name="Calhoun S."/>
            <person name="Haridas S."/>
            <person name="Kuo A."/>
            <person name="Mondo S."/>
            <person name="Pangilinan J."/>
            <person name="Riley R."/>
            <person name="Labutti K."/>
            <person name="Andreopoulos B."/>
            <person name="Lipzen A."/>
            <person name="Chen C."/>
            <person name="Yanf M."/>
            <person name="Daum C."/>
            <person name="Ng V."/>
            <person name="Clum A."/>
            <person name="Ohm R."/>
            <person name="Martin F."/>
            <person name="Silar P."/>
            <person name="Natvig D."/>
            <person name="Lalanne C."/>
            <person name="Gautier V."/>
            <person name="Ament-Velasquez S.L."/>
            <person name="Kruys A."/>
            <person name="Hutchinson M.I."/>
            <person name="Powell A.J."/>
            <person name="Barry K."/>
            <person name="Miller A.N."/>
            <person name="Grigoriev I.V."/>
            <person name="Debuchy R."/>
            <person name="Gladieux P."/>
            <person name="Thoren M.H."/>
            <person name="Johannesson H."/>
        </authorList>
    </citation>
    <scope>NUCLEOTIDE SEQUENCE</scope>
    <source>
        <strain evidence="2">CBS 731.68</strain>
    </source>
</reference>
<evidence type="ECO:0000313" key="3">
    <source>
        <dbReference type="Proteomes" id="UP001302602"/>
    </source>
</evidence>
<dbReference type="RefSeq" id="XP_062653462.1">
    <property type="nucleotide sequence ID" value="XM_062797586.1"/>
</dbReference>
<comment type="caution">
    <text evidence="2">The sequence shown here is derived from an EMBL/GenBank/DDBJ whole genome shotgun (WGS) entry which is preliminary data.</text>
</comment>
<organism evidence="2 3">
    <name type="scientific">Parathielavia appendiculata</name>
    <dbReference type="NCBI Taxonomy" id="2587402"/>
    <lineage>
        <taxon>Eukaryota</taxon>
        <taxon>Fungi</taxon>
        <taxon>Dikarya</taxon>
        <taxon>Ascomycota</taxon>
        <taxon>Pezizomycotina</taxon>
        <taxon>Sordariomycetes</taxon>
        <taxon>Sordariomycetidae</taxon>
        <taxon>Sordariales</taxon>
        <taxon>Chaetomiaceae</taxon>
        <taxon>Parathielavia</taxon>
    </lineage>
</organism>
<sequence>MRLLVRLGVLRHATLSDAATSGRSQSSSTSDSRENAKETCNPAAMWPPQEFSLQRGAGTCTAVYVACRSSVSSPQSDRELGSPRAEKESILSRVKHRS</sequence>
<keyword evidence="3" id="KW-1185">Reference proteome</keyword>
<reference evidence="2" key="1">
    <citation type="journal article" date="2023" name="Mol. Phylogenet. Evol.">
        <title>Genome-scale phylogeny and comparative genomics of the fungal order Sordariales.</title>
        <authorList>
            <person name="Hensen N."/>
            <person name="Bonometti L."/>
            <person name="Westerberg I."/>
            <person name="Brannstrom I.O."/>
            <person name="Guillou S."/>
            <person name="Cros-Aarteil S."/>
            <person name="Calhoun S."/>
            <person name="Haridas S."/>
            <person name="Kuo A."/>
            <person name="Mondo S."/>
            <person name="Pangilinan J."/>
            <person name="Riley R."/>
            <person name="LaButti K."/>
            <person name="Andreopoulos B."/>
            <person name="Lipzen A."/>
            <person name="Chen C."/>
            <person name="Yan M."/>
            <person name="Daum C."/>
            <person name="Ng V."/>
            <person name="Clum A."/>
            <person name="Steindorff A."/>
            <person name="Ohm R.A."/>
            <person name="Martin F."/>
            <person name="Silar P."/>
            <person name="Natvig D.O."/>
            <person name="Lalanne C."/>
            <person name="Gautier V."/>
            <person name="Ament-Velasquez S.L."/>
            <person name="Kruys A."/>
            <person name="Hutchinson M.I."/>
            <person name="Powell A.J."/>
            <person name="Barry K."/>
            <person name="Miller A.N."/>
            <person name="Grigoriev I.V."/>
            <person name="Debuchy R."/>
            <person name="Gladieux P."/>
            <person name="Hiltunen Thoren M."/>
            <person name="Johannesson H."/>
        </authorList>
    </citation>
    <scope>NUCLEOTIDE SEQUENCE</scope>
    <source>
        <strain evidence="2">CBS 731.68</strain>
    </source>
</reference>
<proteinExistence type="predicted"/>
<gene>
    <name evidence="2" type="ORF">N657DRAFT_90944</name>
</gene>